<dbReference type="AlphaFoldDB" id="A0A1D8U276"/>
<dbReference type="STRING" id="1458985.BJP34_34080"/>
<dbReference type="OrthoDB" id="9872978at2"/>
<sequence length="199" mass="21809">MSKATVQYTTKDLKELGFIVEVPGRTDNARNRAKALEEIQRRMEDSEDTTVNEDSFADGLSADDLILVEPLGTSDTDGEEAEIIQSVKAIASLASLRVNLEQACQQAVELRPVIEALFSRDPLTPEHMKLATDRNFAKTLTKFAEAKAAHDQYLPIAKEAWEILEPALPPSQHQANPLGSEVVEHTQSNGKNGVAVNES</sequence>
<gene>
    <name evidence="2" type="ORF">BJP34_34080</name>
</gene>
<accession>A0A1D8U276</accession>
<protein>
    <submittedName>
        <fullName evidence="2">Uncharacterized protein</fullName>
    </submittedName>
</protein>
<dbReference type="KEGG" id="mpro:BJP34_34080"/>
<dbReference type="Proteomes" id="UP000177870">
    <property type="component" value="Chromosome"/>
</dbReference>
<feature type="region of interest" description="Disordered" evidence="1">
    <location>
        <begin position="168"/>
        <end position="199"/>
    </location>
</feature>
<organism evidence="2 3">
    <name type="scientific">Moorena producens PAL-8-15-08-1</name>
    <dbReference type="NCBI Taxonomy" id="1458985"/>
    <lineage>
        <taxon>Bacteria</taxon>
        <taxon>Bacillati</taxon>
        <taxon>Cyanobacteriota</taxon>
        <taxon>Cyanophyceae</taxon>
        <taxon>Coleofasciculales</taxon>
        <taxon>Coleofasciculaceae</taxon>
        <taxon>Moorena</taxon>
    </lineage>
</organism>
<dbReference type="RefSeq" id="WP_070396164.1">
    <property type="nucleotide sequence ID" value="NZ_CP017599.1"/>
</dbReference>
<evidence type="ECO:0000313" key="2">
    <source>
        <dbReference type="EMBL" id="AOX03796.1"/>
    </source>
</evidence>
<proteinExistence type="predicted"/>
<reference evidence="3" key="1">
    <citation type="submission" date="2016-10" db="EMBL/GenBank/DDBJ databases">
        <title>Comparative genomics uncovers the prolific and rare metabolic potential of the cyanobacterial genus Moorea.</title>
        <authorList>
            <person name="Leao T."/>
            <person name="Castelao G."/>
            <person name="Korobeynikov A."/>
            <person name="Monroe E.A."/>
            <person name="Podell S."/>
            <person name="Glukhov E."/>
            <person name="Allen E."/>
            <person name="Gerwick W.H."/>
            <person name="Gerwick L."/>
        </authorList>
    </citation>
    <scope>NUCLEOTIDE SEQUENCE [LARGE SCALE GENOMIC DNA]</scope>
    <source>
        <strain evidence="3">PAL-8-15-08-1</strain>
    </source>
</reference>
<evidence type="ECO:0000256" key="1">
    <source>
        <dbReference type="SAM" id="MobiDB-lite"/>
    </source>
</evidence>
<name>A0A1D8U276_9CYAN</name>
<evidence type="ECO:0000313" key="3">
    <source>
        <dbReference type="Proteomes" id="UP000177870"/>
    </source>
</evidence>
<dbReference type="EMBL" id="CP017599">
    <property type="protein sequence ID" value="AOX03796.1"/>
    <property type="molecule type" value="Genomic_DNA"/>
</dbReference>